<comment type="subcellular location">
    <subcellularLocation>
        <location evidence="1">Cytoplasm</location>
    </subcellularLocation>
</comment>
<dbReference type="AlphaFoldDB" id="A0A9D3RN66"/>
<dbReference type="Pfam" id="PF02758">
    <property type="entry name" value="PYRIN"/>
    <property type="match status" value="1"/>
</dbReference>
<feature type="non-terminal residue" evidence="4">
    <location>
        <position position="144"/>
    </location>
</feature>
<keyword evidence="5" id="KW-1185">Reference proteome</keyword>
<keyword evidence="2" id="KW-0963">Cytoplasm</keyword>
<evidence type="ECO:0000313" key="4">
    <source>
        <dbReference type="EMBL" id="KAG5836411.1"/>
    </source>
</evidence>
<gene>
    <name evidence="4" type="ORF">ANANG_G00254390</name>
</gene>
<dbReference type="PROSITE" id="PS50824">
    <property type="entry name" value="DAPIN"/>
    <property type="match status" value="1"/>
</dbReference>
<dbReference type="SUPFAM" id="SSF47986">
    <property type="entry name" value="DEATH domain"/>
    <property type="match status" value="1"/>
</dbReference>
<organism evidence="4 5">
    <name type="scientific">Anguilla anguilla</name>
    <name type="common">European freshwater eel</name>
    <name type="synonym">Muraena anguilla</name>
    <dbReference type="NCBI Taxonomy" id="7936"/>
    <lineage>
        <taxon>Eukaryota</taxon>
        <taxon>Metazoa</taxon>
        <taxon>Chordata</taxon>
        <taxon>Craniata</taxon>
        <taxon>Vertebrata</taxon>
        <taxon>Euteleostomi</taxon>
        <taxon>Actinopterygii</taxon>
        <taxon>Neopterygii</taxon>
        <taxon>Teleostei</taxon>
        <taxon>Anguilliformes</taxon>
        <taxon>Anguillidae</taxon>
        <taxon>Anguilla</taxon>
    </lineage>
</organism>
<proteinExistence type="predicted"/>
<evidence type="ECO:0000259" key="3">
    <source>
        <dbReference type="PROSITE" id="PS50824"/>
    </source>
</evidence>
<feature type="domain" description="Pyrin" evidence="3">
    <location>
        <begin position="1"/>
        <end position="102"/>
    </location>
</feature>
<dbReference type="EMBL" id="JAFIRN010000014">
    <property type="protein sequence ID" value="KAG5836411.1"/>
    <property type="molecule type" value="Genomic_DNA"/>
</dbReference>
<dbReference type="GO" id="GO:0005737">
    <property type="term" value="C:cytoplasm"/>
    <property type="evidence" value="ECO:0007669"/>
    <property type="project" value="UniProtKB-SubCell"/>
</dbReference>
<comment type="caution">
    <text evidence="4">The sequence shown here is derived from an EMBL/GenBank/DDBJ whole genome shotgun (WGS) entry which is preliminary data.</text>
</comment>
<dbReference type="InterPro" id="IPR011029">
    <property type="entry name" value="DEATH-like_dom_sf"/>
</dbReference>
<dbReference type="InterPro" id="IPR029495">
    <property type="entry name" value="NACHT-assoc"/>
</dbReference>
<reference evidence="4" key="1">
    <citation type="submission" date="2021-01" db="EMBL/GenBank/DDBJ databases">
        <title>A chromosome-scale assembly of European eel, Anguilla anguilla.</title>
        <authorList>
            <person name="Henkel C."/>
            <person name="Jong-Raadsen S.A."/>
            <person name="Dufour S."/>
            <person name="Weltzien F.-A."/>
            <person name="Palstra A.P."/>
            <person name="Pelster B."/>
            <person name="Spaink H.P."/>
            <person name="Van Den Thillart G.E."/>
            <person name="Jansen H."/>
            <person name="Zahm M."/>
            <person name="Klopp C."/>
            <person name="Cedric C."/>
            <person name="Louis A."/>
            <person name="Berthelot C."/>
            <person name="Parey E."/>
            <person name="Roest Crollius H."/>
            <person name="Montfort J."/>
            <person name="Robinson-Rechavi M."/>
            <person name="Bucao C."/>
            <person name="Bouchez O."/>
            <person name="Gislard M."/>
            <person name="Lluch J."/>
            <person name="Milhes M."/>
            <person name="Lampietro C."/>
            <person name="Lopez Roques C."/>
            <person name="Donnadieu C."/>
            <person name="Braasch I."/>
            <person name="Desvignes T."/>
            <person name="Postlethwait J."/>
            <person name="Bobe J."/>
            <person name="Guiguen Y."/>
            <person name="Dirks R."/>
        </authorList>
    </citation>
    <scope>NUCLEOTIDE SEQUENCE</scope>
    <source>
        <strain evidence="4">Tag_6206</strain>
        <tissue evidence="4">Liver</tissue>
    </source>
</reference>
<dbReference type="Gene3D" id="1.10.533.10">
    <property type="entry name" value="Death Domain, Fas"/>
    <property type="match status" value="1"/>
</dbReference>
<evidence type="ECO:0000256" key="1">
    <source>
        <dbReference type="ARBA" id="ARBA00004496"/>
    </source>
</evidence>
<dbReference type="Proteomes" id="UP001044222">
    <property type="component" value="Chromosome 14"/>
</dbReference>
<evidence type="ECO:0000313" key="5">
    <source>
        <dbReference type="Proteomes" id="UP001044222"/>
    </source>
</evidence>
<name>A0A9D3RN66_ANGAN</name>
<dbReference type="Pfam" id="PF14484">
    <property type="entry name" value="FISNA"/>
    <property type="match status" value="1"/>
</dbReference>
<evidence type="ECO:0000256" key="2">
    <source>
        <dbReference type="ARBA" id="ARBA00022490"/>
    </source>
</evidence>
<sequence length="144" mass="16966">MKLRKDEKLKLFQSHLSQDCPECFPTWLAKFMKFINELFDSHEVDDYPECIEREQEDPEAVCIAEKLLETCGSEGSLKITLHILRNMKQKDLADSLERDEHNESIKRAQQALKTHLKRKFECIFEGLAKQTTLLNEIYTELYIT</sequence>
<protein>
    <recommendedName>
        <fullName evidence="3">Pyrin domain-containing protein</fullName>
    </recommendedName>
</protein>
<accession>A0A9D3RN66</accession>
<dbReference type="InterPro" id="IPR004020">
    <property type="entry name" value="DAPIN"/>
</dbReference>